<reference evidence="2 3" key="1">
    <citation type="submission" date="2019-01" db="EMBL/GenBank/DDBJ databases">
        <authorList>
            <person name="Chen W.-M."/>
        </authorList>
    </citation>
    <scope>NUCLEOTIDE SEQUENCE [LARGE SCALE GENOMIC DNA]</scope>
    <source>
        <strain evidence="2 3">YBJ-36</strain>
    </source>
</reference>
<comment type="caution">
    <text evidence="2">The sequence shown here is derived from an EMBL/GenBank/DDBJ whole genome shotgun (WGS) entry which is preliminary data.</text>
</comment>
<keyword evidence="1" id="KW-0472">Membrane</keyword>
<evidence type="ECO:0000256" key="1">
    <source>
        <dbReference type="SAM" id="Phobius"/>
    </source>
</evidence>
<keyword evidence="1" id="KW-1133">Transmembrane helix</keyword>
<proteinExistence type="predicted"/>
<accession>A0A3S2XYX7</accession>
<protein>
    <submittedName>
        <fullName evidence="2">Uncharacterized protein</fullName>
    </submittedName>
</protein>
<keyword evidence="3" id="KW-1185">Reference proteome</keyword>
<feature type="transmembrane region" description="Helical" evidence="1">
    <location>
        <begin position="12"/>
        <end position="32"/>
    </location>
</feature>
<gene>
    <name evidence="2" type="ORF">EOD41_18005</name>
</gene>
<sequence>MQNQTFIYSKKAVIVYLLYLSLVTLMLVIYLIESKNNGFWVSLNALLLIIIIIVFLNNLKFIKTGLKGEVALKINDTFIRDNTYKRFIYWKDINNIYLYDSGVISFHMKQNQKPQSVWDYPVYYYNKLFYGSNVVLNTALIKGKGTEIYNDIISGLNNRLSIDVS</sequence>
<keyword evidence="1" id="KW-0812">Transmembrane</keyword>
<feature type="transmembrane region" description="Helical" evidence="1">
    <location>
        <begin position="38"/>
        <end position="57"/>
    </location>
</feature>
<dbReference type="RefSeq" id="WP_127707532.1">
    <property type="nucleotide sequence ID" value="NZ_SACK01000009.1"/>
</dbReference>
<dbReference type="EMBL" id="SACK01000009">
    <property type="protein sequence ID" value="RVT98264.1"/>
    <property type="molecule type" value="Genomic_DNA"/>
</dbReference>
<dbReference type="AlphaFoldDB" id="A0A3S2XYX7"/>
<name>A0A3S2XYX7_9SPHI</name>
<dbReference type="Proteomes" id="UP000282759">
    <property type="component" value="Unassembled WGS sequence"/>
</dbReference>
<evidence type="ECO:0000313" key="2">
    <source>
        <dbReference type="EMBL" id="RVT98264.1"/>
    </source>
</evidence>
<organism evidence="2 3">
    <name type="scientific">Mucilaginibacter limnophilus</name>
    <dbReference type="NCBI Taxonomy" id="1932778"/>
    <lineage>
        <taxon>Bacteria</taxon>
        <taxon>Pseudomonadati</taxon>
        <taxon>Bacteroidota</taxon>
        <taxon>Sphingobacteriia</taxon>
        <taxon>Sphingobacteriales</taxon>
        <taxon>Sphingobacteriaceae</taxon>
        <taxon>Mucilaginibacter</taxon>
    </lineage>
</organism>
<dbReference type="OrthoDB" id="1355379at2"/>
<evidence type="ECO:0000313" key="3">
    <source>
        <dbReference type="Proteomes" id="UP000282759"/>
    </source>
</evidence>